<dbReference type="AlphaFoldDB" id="A0A5C4RPK3"/>
<dbReference type="Proteomes" id="UP000305760">
    <property type="component" value="Unassembled WGS sequence"/>
</dbReference>
<evidence type="ECO:0000313" key="3">
    <source>
        <dbReference type="Proteomes" id="UP000305760"/>
    </source>
</evidence>
<reference evidence="2 3" key="1">
    <citation type="submission" date="2019-03" db="EMBL/GenBank/DDBJ databases">
        <title>Arenimonas daejeonensis sp. nov., isolated from compost.</title>
        <authorList>
            <person name="Jeon C.O."/>
        </authorList>
    </citation>
    <scope>NUCLEOTIDE SEQUENCE [LARGE SCALE GENOMIC DNA]</scope>
    <source>
        <strain evidence="2 3">R29</strain>
    </source>
</reference>
<dbReference type="OrthoDB" id="8926597at2"/>
<evidence type="ECO:0000259" key="1">
    <source>
        <dbReference type="Pfam" id="PF21880"/>
    </source>
</evidence>
<sequence>MQLMTLEQFAGCLNETFRVALNDGEVDFVLVEAQPLKQSAPGALRAPFSLLFLNTAALVFPQQLYPMKHPRLGEFSIFIVPIARNKDGFIYQAVFN</sequence>
<evidence type="ECO:0000313" key="2">
    <source>
        <dbReference type="EMBL" id="TNJ32875.1"/>
    </source>
</evidence>
<protein>
    <recommendedName>
        <fullName evidence="1">DUF6916 domain-containing protein</fullName>
    </recommendedName>
</protein>
<name>A0A5C4RPK3_9GAMM</name>
<organism evidence="2 3">
    <name type="scientific">Arenimonas terrae</name>
    <dbReference type="NCBI Taxonomy" id="2546226"/>
    <lineage>
        <taxon>Bacteria</taxon>
        <taxon>Pseudomonadati</taxon>
        <taxon>Pseudomonadota</taxon>
        <taxon>Gammaproteobacteria</taxon>
        <taxon>Lysobacterales</taxon>
        <taxon>Lysobacteraceae</taxon>
        <taxon>Arenimonas</taxon>
    </lineage>
</organism>
<feature type="domain" description="DUF6916" evidence="1">
    <location>
        <begin position="4"/>
        <end position="95"/>
    </location>
</feature>
<gene>
    <name evidence="2" type="ORF">E1B00_14275</name>
</gene>
<dbReference type="EMBL" id="SMDR01000004">
    <property type="protein sequence ID" value="TNJ32875.1"/>
    <property type="molecule type" value="Genomic_DNA"/>
</dbReference>
<accession>A0A5C4RPK3</accession>
<dbReference type="RefSeq" id="WP_139449964.1">
    <property type="nucleotide sequence ID" value="NZ_SMDR01000004.1"/>
</dbReference>
<dbReference type="Pfam" id="PF21880">
    <property type="entry name" value="DUF6916"/>
    <property type="match status" value="1"/>
</dbReference>
<comment type="caution">
    <text evidence="2">The sequence shown here is derived from an EMBL/GenBank/DDBJ whole genome shotgun (WGS) entry which is preliminary data.</text>
</comment>
<dbReference type="InterPro" id="IPR054209">
    <property type="entry name" value="DUF6916"/>
</dbReference>
<proteinExistence type="predicted"/>
<keyword evidence="3" id="KW-1185">Reference proteome</keyword>